<dbReference type="EMBL" id="KB007886">
    <property type="protein sequence ID" value="ELR22203.1"/>
    <property type="molecule type" value="Genomic_DNA"/>
</dbReference>
<dbReference type="Pfam" id="PF00270">
    <property type="entry name" value="DEAD"/>
    <property type="match status" value="1"/>
</dbReference>
<comment type="catalytic activity">
    <reaction evidence="5">
        <text>ATP + H2O = ADP + phosphate + H(+)</text>
        <dbReference type="Rhea" id="RHEA:13065"/>
        <dbReference type="ChEBI" id="CHEBI:15377"/>
        <dbReference type="ChEBI" id="CHEBI:15378"/>
        <dbReference type="ChEBI" id="CHEBI:30616"/>
        <dbReference type="ChEBI" id="CHEBI:43474"/>
        <dbReference type="ChEBI" id="CHEBI:456216"/>
        <dbReference type="EC" id="5.6.2.4"/>
    </reaction>
</comment>
<organism evidence="9 10">
    <name type="scientific">Acanthamoeba castellanii (strain ATCC 30010 / Neff)</name>
    <dbReference type="NCBI Taxonomy" id="1257118"/>
    <lineage>
        <taxon>Eukaryota</taxon>
        <taxon>Amoebozoa</taxon>
        <taxon>Discosea</taxon>
        <taxon>Longamoebia</taxon>
        <taxon>Centramoebida</taxon>
        <taxon>Acanthamoebidae</taxon>
        <taxon>Acanthamoeba</taxon>
    </lineage>
</organism>
<dbReference type="OMA" id="YCRDFRP"/>
<dbReference type="Pfam" id="PF20470">
    <property type="entry name" value="HTH_61"/>
    <property type="match status" value="1"/>
</dbReference>
<dbReference type="PROSITE" id="PS51194">
    <property type="entry name" value="HELICASE_CTER"/>
    <property type="match status" value="1"/>
</dbReference>
<proteinExistence type="predicted"/>
<evidence type="ECO:0000256" key="3">
    <source>
        <dbReference type="ARBA" id="ARBA00022806"/>
    </source>
</evidence>
<keyword evidence="4" id="KW-0067">ATP-binding</keyword>
<dbReference type="GO" id="GO:0016787">
    <property type="term" value="F:hydrolase activity"/>
    <property type="evidence" value="ECO:0007669"/>
    <property type="project" value="UniProtKB-KW"/>
</dbReference>
<dbReference type="InterPro" id="IPR048960">
    <property type="entry name" value="POLQ-like_helical"/>
</dbReference>
<dbReference type="Pfam" id="PF21099">
    <property type="entry name" value="POLQ_helical"/>
    <property type="match status" value="1"/>
</dbReference>
<dbReference type="InterPro" id="IPR011545">
    <property type="entry name" value="DEAD/DEAH_box_helicase_dom"/>
</dbReference>
<gene>
    <name evidence="9" type="ORF">ACA1_035330</name>
</gene>
<dbReference type="SMART" id="SM00487">
    <property type="entry name" value="DEXDc"/>
    <property type="match status" value="1"/>
</dbReference>
<dbReference type="AlphaFoldDB" id="L8HBV4"/>
<keyword evidence="3 9" id="KW-0347">Helicase</keyword>
<dbReference type="SUPFAM" id="SSF52540">
    <property type="entry name" value="P-loop containing nucleoside triphosphate hydrolases"/>
    <property type="match status" value="2"/>
</dbReference>
<keyword evidence="2" id="KW-0378">Hydrolase</keyword>
<dbReference type="PANTHER" id="PTHR47961">
    <property type="entry name" value="DNA POLYMERASE THETA, PUTATIVE (AFU_ORTHOLOGUE AFUA_1G05260)-RELATED"/>
    <property type="match status" value="1"/>
</dbReference>
<keyword evidence="1" id="KW-0547">Nucleotide-binding</keyword>
<evidence type="ECO:0000313" key="9">
    <source>
        <dbReference type="EMBL" id="ELR22203.1"/>
    </source>
</evidence>
<dbReference type="GO" id="GO:0005524">
    <property type="term" value="F:ATP binding"/>
    <property type="evidence" value="ECO:0007669"/>
    <property type="project" value="UniProtKB-KW"/>
</dbReference>
<accession>L8HBV4</accession>
<feature type="region of interest" description="Disordered" evidence="6">
    <location>
        <begin position="58"/>
        <end position="80"/>
    </location>
</feature>
<keyword evidence="10" id="KW-1185">Reference proteome</keyword>
<evidence type="ECO:0000313" key="10">
    <source>
        <dbReference type="Proteomes" id="UP000011083"/>
    </source>
</evidence>
<reference evidence="9 10" key="1">
    <citation type="journal article" date="2013" name="Genome Biol.">
        <title>Genome of Acanthamoeba castellanii highlights extensive lateral gene transfer and early evolution of tyrosine kinase signaling.</title>
        <authorList>
            <person name="Clarke M."/>
            <person name="Lohan A.J."/>
            <person name="Liu B."/>
            <person name="Lagkouvardos I."/>
            <person name="Roy S."/>
            <person name="Zafar N."/>
            <person name="Bertelli C."/>
            <person name="Schilde C."/>
            <person name="Kianianmomeni A."/>
            <person name="Burglin T.R."/>
            <person name="Frech C."/>
            <person name="Turcotte B."/>
            <person name="Kopec K.O."/>
            <person name="Synnott J.M."/>
            <person name="Choo C."/>
            <person name="Paponov I."/>
            <person name="Finkler A."/>
            <person name="Soon Heng Tan C."/>
            <person name="Hutchins A.P."/>
            <person name="Weinmeier T."/>
            <person name="Rattei T."/>
            <person name="Chu J.S."/>
            <person name="Gimenez G."/>
            <person name="Irimia M."/>
            <person name="Rigden D.J."/>
            <person name="Fitzpatrick D.A."/>
            <person name="Lorenzo-Morales J."/>
            <person name="Bateman A."/>
            <person name="Chiu C.H."/>
            <person name="Tang P."/>
            <person name="Hegemann P."/>
            <person name="Fromm H."/>
            <person name="Raoult D."/>
            <person name="Greub G."/>
            <person name="Miranda-Saavedra D."/>
            <person name="Chen N."/>
            <person name="Nash P."/>
            <person name="Ginger M.L."/>
            <person name="Horn M."/>
            <person name="Schaap P."/>
            <person name="Caler L."/>
            <person name="Loftus B."/>
        </authorList>
    </citation>
    <scope>NUCLEOTIDE SEQUENCE [LARGE SCALE GENOMIC DNA]</scope>
    <source>
        <strain evidence="9 10">Neff</strain>
    </source>
</reference>
<dbReference type="GeneID" id="14923131"/>
<dbReference type="KEGG" id="acan:ACA1_035330"/>
<name>L8HBV4_ACACF</name>
<dbReference type="PROSITE" id="PS51192">
    <property type="entry name" value="HELICASE_ATP_BIND_1"/>
    <property type="match status" value="1"/>
</dbReference>
<protein>
    <submittedName>
        <fullName evidence="9">Helicase domain containing protein</fullName>
    </submittedName>
</protein>
<sequence length="788" mass="86556">MQQMAAADAPHLQEEEDYDQILPSCPIVVSEESFLEPHEEDPSLLLGADISESTWLGEAATGGDEDEGDHDEEEEGEGSLWGLPPAVAEILGQRGITQFYEWQLECLNSRAFLSGENFLLSLPTSGGKTLVAEIALLRCIQVAGRTGLLVLPYVSLVAEKSLALEQFTTALGFRTEVGVIVSQLAEEGRLAELGAVVVDELRNVANRPDSTSHMIGDGERGAALEHLLSKVLFLSPTTQIVGMSATIGNLPQVGRWLRATTYTTDFRPVPLRQMIKIGSHVFDERGHRLRRMDPDSHDAEQMLPLITEVIPQHSVLIFCPTKRQTEVCAKTLSVALPPASPDLRQARELVLQRLRASGSGVDSLLASTLPAGVAYHHSGLTTEEREIIEEAYRSRAINVLLCTSTLAAGVNLPARRVIIRAPYTGNAFLTRARYLQMVGRAGRAGLDEYGESILIIKKEDKQRGIALLQGDIPPALSQCRDEALHRVLLDALASRYAPTTDDLCTFMSYTLRGLEAWEGAGEARAEATSRSGLTPLVALALRDELENARRRLIVADELHLCYLVTPIGNLLDPPDWMGLFNTYQKLGAVKQEIGSAVGVREAYLSARATGKVATTDEARRSHFVCQRFFTALVLHDVLREVPLRDITDRYRVNRGSIQQLMQKASSFANMSRVFCQQMGWWELAVLMDKYVPRLFHGVKEELVPLVELASLKQPHARALFQAGYQSPRAIAQAQAEDLVARAGLGSHFSVEVAQRVIDEAKALLEKRAAEMRASAEDLVRAAATLDSL</sequence>
<evidence type="ECO:0000259" key="7">
    <source>
        <dbReference type="PROSITE" id="PS51192"/>
    </source>
</evidence>
<dbReference type="GO" id="GO:0003676">
    <property type="term" value="F:nucleic acid binding"/>
    <property type="evidence" value="ECO:0007669"/>
    <property type="project" value="InterPro"/>
</dbReference>
<dbReference type="Pfam" id="PF00271">
    <property type="entry name" value="Helicase_C"/>
    <property type="match status" value="1"/>
</dbReference>
<dbReference type="Gene3D" id="1.10.3380.20">
    <property type="match status" value="1"/>
</dbReference>
<dbReference type="InterPro" id="IPR046931">
    <property type="entry name" value="HTH_61"/>
</dbReference>
<dbReference type="InterPro" id="IPR050474">
    <property type="entry name" value="Hel308_SKI2-like"/>
</dbReference>
<dbReference type="CDD" id="cd18795">
    <property type="entry name" value="SF2_C_Ski2"/>
    <property type="match status" value="1"/>
</dbReference>
<evidence type="ECO:0000256" key="6">
    <source>
        <dbReference type="SAM" id="MobiDB-lite"/>
    </source>
</evidence>
<dbReference type="OrthoDB" id="2320933at2759"/>
<dbReference type="PANTHER" id="PTHR47961:SF6">
    <property type="entry name" value="DNA-DIRECTED DNA POLYMERASE"/>
    <property type="match status" value="1"/>
</dbReference>
<dbReference type="InterPro" id="IPR001650">
    <property type="entry name" value="Helicase_C-like"/>
</dbReference>
<dbReference type="SMART" id="SM00490">
    <property type="entry name" value="HELICc"/>
    <property type="match status" value="1"/>
</dbReference>
<dbReference type="STRING" id="1257118.L8HBV4"/>
<feature type="compositionally biased region" description="Acidic residues" evidence="6">
    <location>
        <begin position="63"/>
        <end position="77"/>
    </location>
</feature>
<dbReference type="RefSeq" id="XP_004348717.1">
    <property type="nucleotide sequence ID" value="XM_004348667.1"/>
</dbReference>
<dbReference type="InterPro" id="IPR014001">
    <property type="entry name" value="Helicase_ATP-bd"/>
</dbReference>
<dbReference type="InterPro" id="IPR027417">
    <property type="entry name" value="P-loop_NTPase"/>
</dbReference>
<evidence type="ECO:0000256" key="5">
    <source>
        <dbReference type="ARBA" id="ARBA00048988"/>
    </source>
</evidence>
<feature type="domain" description="Helicase C-terminal" evidence="8">
    <location>
        <begin position="298"/>
        <end position="488"/>
    </location>
</feature>
<evidence type="ECO:0000256" key="1">
    <source>
        <dbReference type="ARBA" id="ARBA00022741"/>
    </source>
</evidence>
<dbReference type="Gene3D" id="3.40.50.300">
    <property type="entry name" value="P-loop containing nucleotide triphosphate hydrolases"/>
    <property type="match status" value="3"/>
</dbReference>
<dbReference type="VEuPathDB" id="AmoebaDB:ACA1_035330"/>
<dbReference type="SUPFAM" id="SSF158702">
    <property type="entry name" value="Sec63 N-terminal domain-like"/>
    <property type="match status" value="1"/>
</dbReference>
<feature type="domain" description="Helicase ATP-binding" evidence="7">
    <location>
        <begin position="109"/>
        <end position="265"/>
    </location>
</feature>
<dbReference type="GO" id="GO:0043138">
    <property type="term" value="F:3'-5' DNA helicase activity"/>
    <property type="evidence" value="ECO:0007669"/>
    <property type="project" value="UniProtKB-EC"/>
</dbReference>
<evidence type="ECO:0000256" key="2">
    <source>
        <dbReference type="ARBA" id="ARBA00022801"/>
    </source>
</evidence>
<evidence type="ECO:0000256" key="4">
    <source>
        <dbReference type="ARBA" id="ARBA00022840"/>
    </source>
</evidence>
<evidence type="ECO:0000259" key="8">
    <source>
        <dbReference type="PROSITE" id="PS51194"/>
    </source>
</evidence>
<dbReference type="Proteomes" id="UP000011083">
    <property type="component" value="Unassembled WGS sequence"/>
</dbReference>